<dbReference type="PANTHER" id="PTHR23117:SF13">
    <property type="entry name" value="GUANYLATE KINASE"/>
    <property type="match status" value="1"/>
</dbReference>
<dbReference type="InterPro" id="IPR027417">
    <property type="entry name" value="P-loop_NTPase"/>
</dbReference>
<evidence type="ECO:0000256" key="4">
    <source>
        <dbReference type="ARBA" id="ARBA00022777"/>
    </source>
</evidence>
<dbReference type="Proteomes" id="UP000838686">
    <property type="component" value="Unassembled WGS sequence"/>
</dbReference>
<protein>
    <submittedName>
        <fullName evidence="7">Guanylate kinase</fullName>
        <ecNumber evidence="7">2.7.4.8</ecNumber>
    </submittedName>
</protein>
<accession>A0ABN8GUB8</accession>
<name>A0ABN8GUB8_9BACL</name>
<organism evidence="7 8">
    <name type="scientific">Paenibacillus plantiphilus</name>
    <dbReference type="NCBI Taxonomy" id="2905650"/>
    <lineage>
        <taxon>Bacteria</taxon>
        <taxon>Bacillati</taxon>
        <taxon>Bacillota</taxon>
        <taxon>Bacilli</taxon>
        <taxon>Bacillales</taxon>
        <taxon>Paenibacillaceae</taxon>
        <taxon>Paenibacillus</taxon>
    </lineage>
</organism>
<dbReference type="SUPFAM" id="SSF52540">
    <property type="entry name" value="P-loop containing nucleoside triphosphate hydrolases"/>
    <property type="match status" value="1"/>
</dbReference>
<dbReference type="SMART" id="SM00072">
    <property type="entry name" value="GuKc"/>
    <property type="match status" value="1"/>
</dbReference>
<dbReference type="PANTHER" id="PTHR23117">
    <property type="entry name" value="GUANYLATE KINASE-RELATED"/>
    <property type="match status" value="1"/>
</dbReference>
<keyword evidence="3 7" id="KW-0808">Transferase</keyword>
<dbReference type="Pfam" id="PF00625">
    <property type="entry name" value="Guanylate_kin"/>
    <property type="match status" value="1"/>
</dbReference>
<dbReference type="Gene3D" id="3.40.50.300">
    <property type="entry name" value="P-loop containing nucleotide triphosphate hydrolases"/>
    <property type="match status" value="1"/>
</dbReference>
<reference evidence="7" key="1">
    <citation type="submission" date="2022-01" db="EMBL/GenBank/DDBJ databases">
        <authorList>
            <person name="Criscuolo A."/>
        </authorList>
    </citation>
    <scope>NUCLEOTIDE SEQUENCE</scope>
    <source>
        <strain evidence="7">CIP111893</strain>
    </source>
</reference>
<evidence type="ECO:0000256" key="5">
    <source>
        <dbReference type="ARBA" id="ARBA00048594"/>
    </source>
</evidence>
<comment type="function">
    <text evidence="1">Essential for recycling GMP and indirectly, cGMP.</text>
</comment>
<keyword evidence="8" id="KW-1185">Reference proteome</keyword>
<feature type="domain" description="Guanylate kinase-like" evidence="6">
    <location>
        <begin position="8"/>
        <end position="184"/>
    </location>
</feature>
<evidence type="ECO:0000256" key="3">
    <source>
        <dbReference type="ARBA" id="ARBA00022679"/>
    </source>
</evidence>
<evidence type="ECO:0000256" key="1">
    <source>
        <dbReference type="ARBA" id="ARBA00003531"/>
    </source>
</evidence>
<comment type="similarity">
    <text evidence="2">Belongs to the guanylate kinase family.</text>
</comment>
<dbReference type="RefSeq" id="WP_236344778.1">
    <property type="nucleotide sequence ID" value="NZ_CAKMMF010000029.1"/>
</dbReference>
<keyword evidence="4 7" id="KW-0418">Kinase</keyword>
<sequence>MVELKDRELIFVFTGPDGSGRKTIADSVGSTLGISKVLSYATRKPRPGEANGQDYHFISSELYEQFHAGGEFVESVTINNNQYGLRDKDVAQSFENNGCIYLILNPEGAEILKRMYGDHVIRLFIYADRNTVEKRQRDEGLSEEVIAAHLSHYESDMDYQSQCEHAYENYDLAHTIFDISNRLEGYLKRNLVERD</sequence>
<comment type="catalytic activity">
    <reaction evidence="5">
        <text>GMP + ATP = GDP + ADP</text>
        <dbReference type="Rhea" id="RHEA:20780"/>
        <dbReference type="ChEBI" id="CHEBI:30616"/>
        <dbReference type="ChEBI" id="CHEBI:58115"/>
        <dbReference type="ChEBI" id="CHEBI:58189"/>
        <dbReference type="ChEBI" id="CHEBI:456216"/>
        <dbReference type="EC" id="2.7.4.8"/>
    </reaction>
</comment>
<gene>
    <name evidence="7" type="primary">gmk_2</name>
    <name evidence="7" type="ORF">PAECIP111893_04356</name>
</gene>
<dbReference type="GO" id="GO:0004385">
    <property type="term" value="F:GMP kinase activity"/>
    <property type="evidence" value="ECO:0007669"/>
    <property type="project" value="UniProtKB-EC"/>
</dbReference>
<dbReference type="InterPro" id="IPR008144">
    <property type="entry name" value="Guanylate_kin-like_dom"/>
</dbReference>
<dbReference type="PROSITE" id="PS50052">
    <property type="entry name" value="GUANYLATE_KINASE_2"/>
    <property type="match status" value="1"/>
</dbReference>
<dbReference type="EMBL" id="CAKMMF010000029">
    <property type="protein sequence ID" value="CAH1218073.1"/>
    <property type="molecule type" value="Genomic_DNA"/>
</dbReference>
<comment type="caution">
    <text evidence="7">The sequence shown here is derived from an EMBL/GenBank/DDBJ whole genome shotgun (WGS) entry which is preliminary data.</text>
</comment>
<evidence type="ECO:0000313" key="8">
    <source>
        <dbReference type="Proteomes" id="UP000838686"/>
    </source>
</evidence>
<evidence type="ECO:0000259" key="6">
    <source>
        <dbReference type="PROSITE" id="PS50052"/>
    </source>
</evidence>
<evidence type="ECO:0000256" key="2">
    <source>
        <dbReference type="ARBA" id="ARBA00005790"/>
    </source>
</evidence>
<proteinExistence type="inferred from homology"/>
<dbReference type="InterPro" id="IPR008145">
    <property type="entry name" value="GK/Ca_channel_bsu"/>
</dbReference>
<evidence type="ECO:0000313" key="7">
    <source>
        <dbReference type="EMBL" id="CAH1218073.1"/>
    </source>
</evidence>
<dbReference type="EC" id="2.7.4.8" evidence="7"/>